<dbReference type="EMBL" id="BPLR01005912">
    <property type="protein sequence ID" value="GIY05990.1"/>
    <property type="molecule type" value="Genomic_DNA"/>
</dbReference>
<dbReference type="Gene3D" id="2.60.40.10">
    <property type="entry name" value="Immunoglobulins"/>
    <property type="match status" value="1"/>
</dbReference>
<dbReference type="InterPro" id="IPR036116">
    <property type="entry name" value="FN3_sf"/>
</dbReference>
<dbReference type="InterPro" id="IPR003961">
    <property type="entry name" value="FN3_dom"/>
</dbReference>
<dbReference type="SUPFAM" id="SSF49265">
    <property type="entry name" value="Fibronectin type III"/>
    <property type="match status" value="1"/>
</dbReference>
<evidence type="ECO:0000259" key="1">
    <source>
        <dbReference type="PROSITE" id="PS50853"/>
    </source>
</evidence>
<sequence>MIIEKVSRDEEPESIDGYYVGYKSHSKTEPYNFKATNSSQVIGQHIVVTGLLPLTDYSVIVQAYNGRGAGPPFRTSDCENIRICSPQRRENNKTPIKTLNVAFYKNLE</sequence>
<feature type="domain" description="Fibronectin type-III" evidence="1">
    <location>
        <begin position="1"/>
        <end position="86"/>
    </location>
</feature>
<dbReference type="CDD" id="cd00063">
    <property type="entry name" value="FN3"/>
    <property type="match status" value="1"/>
</dbReference>
<dbReference type="Pfam" id="PF00041">
    <property type="entry name" value="fn3"/>
    <property type="match status" value="1"/>
</dbReference>
<evidence type="ECO:0000313" key="2">
    <source>
        <dbReference type="EMBL" id="GIY05990.1"/>
    </source>
</evidence>
<dbReference type="PROSITE" id="PS50853">
    <property type="entry name" value="FN3"/>
    <property type="match status" value="1"/>
</dbReference>
<dbReference type="Proteomes" id="UP001054945">
    <property type="component" value="Unassembled WGS sequence"/>
</dbReference>
<gene>
    <name evidence="2" type="primary">Dscam2_35</name>
    <name evidence="2" type="ORF">CEXT_338611</name>
</gene>
<comment type="caution">
    <text evidence="2">The sequence shown here is derived from an EMBL/GenBank/DDBJ whole genome shotgun (WGS) entry which is preliminary data.</text>
</comment>
<reference evidence="2 3" key="1">
    <citation type="submission" date="2021-06" db="EMBL/GenBank/DDBJ databases">
        <title>Caerostris extrusa draft genome.</title>
        <authorList>
            <person name="Kono N."/>
            <person name="Arakawa K."/>
        </authorList>
    </citation>
    <scope>NUCLEOTIDE SEQUENCE [LARGE SCALE GENOMIC DNA]</scope>
</reference>
<dbReference type="AlphaFoldDB" id="A0AAV4QD81"/>
<organism evidence="2 3">
    <name type="scientific">Caerostris extrusa</name>
    <name type="common">Bark spider</name>
    <name type="synonym">Caerostris bankana</name>
    <dbReference type="NCBI Taxonomy" id="172846"/>
    <lineage>
        <taxon>Eukaryota</taxon>
        <taxon>Metazoa</taxon>
        <taxon>Ecdysozoa</taxon>
        <taxon>Arthropoda</taxon>
        <taxon>Chelicerata</taxon>
        <taxon>Arachnida</taxon>
        <taxon>Araneae</taxon>
        <taxon>Araneomorphae</taxon>
        <taxon>Entelegynae</taxon>
        <taxon>Araneoidea</taxon>
        <taxon>Araneidae</taxon>
        <taxon>Caerostris</taxon>
    </lineage>
</organism>
<protein>
    <submittedName>
        <fullName evidence="2">Down syndrome cell adhesion molecule-like protein Dscam2</fullName>
    </submittedName>
</protein>
<keyword evidence="3" id="KW-1185">Reference proteome</keyword>
<proteinExistence type="predicted"/>
<accession>A0AAV4QD81</accession>
<dbReference type="InterPro" id="IPR013783">
    <property type="entry name" value="Ig-like_fold"/>
</dbReference>
<name>A0AAV4QD81_CAEEX</name>
<evidence type="ECO:0000313" key="3">
    <source>
        <dbReference type="Proteomes" id="UP001054945"/>
    </source>
</evidence>